<evidence type="ECO:0000256" key="2">
    <source>
        <dbReference type="ARBA" id="ARBA00022448"/>
    </source>
</evidence>
<dbReference type="GO" id="GO:0043952">
    <property type="term" value="P:protein transport by the Sec complex"/>
    <property type="evidence" value="ECO:0007669"/>
    <property type="project" value="UniProtKB-UniRule"/>
</dbReference>
<evidence type="ECO:0000313" key="14">
    <source>
        <dbReference type="Proteomes" id="UP000231136"/>
    </source>
</evidence>
<keyword evidence="8 9" id="KW-0472">Membrane</keyword>
<dbReference type="PANTHER" id="PTHR30081">
    <property type="entry name" value="PROTEIN-EXPORT MEMBRANE PROTEIN SEC"/>
    <property type="match status" value="1"/>
</dbReference>
<comment type="caution">
    <text evidence="9">Lacks conserved residue(s) required for the propagation of feature annotation.</text>
</comment>
<comment type="subunit">
    <text evidence="9">Forms a complex with SecF. Part of the essential Sec protein translocation apparatus which comprises SecA, SecYEG and auxiliary proteins SecDF. Other proteins may also be involved.</text>
</comment>
<protein>
    <recommendedName>
        <fullName evidence="9">Protein translocase subunit SecD</fullName>
    </recommendedName>
</protein>
<name>A0A2H0DV75_9BACT</name>
<organism evidence="13 14">
    <name type="scientific">Candidatus Collierbacteria bacterium CG22_combo_CG10-13_8_21_14_all_43_12</name>
    <dbReference type="NCBI Taxonomy" id="1974537"/>
    <lineage>
        <taxon>Bacteria</taxon>
        <taxon>Candidatus Collieribacteriota</taxon>
    </lineage>
</organism>
<sequence length="451" mass="48670">MKFSKPQKISLGITVLTLMSFYIILPAKLGNFVVPRLKYKIGKLDFSREIELKQGLDIKGGLQVTLNVDMKDIASSDRSSALDSLKEVIGRRVDLFGVSESGVKTALSGNDYRLILELPGVTDPQQALTLIGQTAKMVFALPIYTPGVTASDSATLTGFTPTDLTGADLQRAQVTFESQDRSPAVSLTFKDSGKGKFAQLTKDNIGKPIAILLDGYPLTMPTVQAEIDSGNAVITGKFTTEEAKSLSIQLNAGALPVPVSILSQKNIPATLGADSIKKSVTAGAIGLSMVIFFMIAYYGWMGLIASVGLVLYGIFTLALYKLIPVVLSLPGIAGFLLSVGMAVDSNILVFERYKEEIRAGRDWRVALELAFGRAWDSIKDANTATIITGLILFNPLDWSFLNTSGSVRGFALTLILGIFISLFTGIVVTRNLLRVFFRGKQYTNQSPTTNN</sequence>
<gene>
    <name evidence="9 13" type="primary">secD</name>
    <name evidence="13" type="ORF">COW83_01005</name>
</gene>
<dbReference type="GO" id="GO:0005886">
    <property type="term" value="C:plasma membrane"/>
    <property type="evidence" value="ECO:0007669"/>
    <property type="project" value="UniProtKB-SubCell"/>
</dbReference>
<evidence type="ECO:0000256" key="1">
    <source>
        <dbReference type="ARBA" id="ARBA00004651"/>
    </source>
</evidence>
<comment type="subcellular location">
    <subcellularLocation>
        <location evidence="1 9">Cell membrane</location>
        <topology evidence="1 9">Multi-pass membrane protein</topology>
    </subcellularLocation>
</comment>
<keyword evidence="6 9" id="KW-1133">Transmembrane helix</keyword>
<dbReference type="Gene3D" id="3.30.1360.200">
    <property type="match status" value="1"/>
</dbReference>
<evidence type="ECO:0000313" key="13">
    <source>
        <dbReference type="EMBL" id="PIP86043.1"/>
    </source>
</evidence>
<dbReference type="InterPro" id="IPR005791">
    <property type="entry name" value="SecD"/>
</dbReference>
<dbReference type="InterPro" id="IPR055344">
    <property type="entry name" value="SecD_SecF_C_bact"/>
</dbReference>
<keyword evidence="3 9" id="KW-1003">Cell membrane</keyword>
<dbReference type="PANTHER" id="PTHR30081:SF1">
    <property type="entry name" value="PROTEIN TRANSLOCASE SUBUNIT SECD"/>
    <property type="match status" value="1"/>
</dbReference>
<feature type="domain" description="Protein translocase subunit SecDF P1" evidence="11">
    <location>
        <begin position="83"/>
        <end position="141"/>
    </location>
</feature>
<dbReference type="SUPFAM" id="SSF82866">
    <property type="entry name" value="Multidrug efflux transporter AcrB transmembrane domain"/>
    <property type="match status" value="1"/>
</dbReference>
<dbReference type="InterPro" id="IPR022813">
    <property type="entry name" value="SecD/SecF_arch_bac"/>
</dbReference>
<evidence type="ECO:0000259" key="12">
    <source>
        <dbReference type="Pfam" id="PF22599"/>
    </source>
</evidence>
<evidence type="ECO:0000256" key="5">
    <source>
        <dbReference type="ARBA" id="ARBA00022927"/>
    </source>
</evidence>
<evidence type="ECO:0000259" key="10">
    <source>
        <dbReference type="Pfam" id="PF02355"/>
    </source>
</evidence>
<keyword evidence="4 9" id="KW-0812">Transmembrane</keyword>
<evidence type="ECO:0000256" key="4">
    <source>
        <dbReference type="ARBA" id="ARBA00022692"/>
    </source>
</evidence>
<accession>A0A2H0DV75</accession>
<comment type="caution">
    <text evidence="13">The sequence shown here is derived from an EMBL/GenBank/DDBJ whole genome shotgun (WGS) entry which is preliminary data.</text>
</comment>
<dbReference type="HAMAP" id="MF_01463_B">
    <property type="entry name" value="SecD_B"/>
    <property type="match status" value="1"/>
</dbReference>
<keyword evidence="7 9" id="KW-0811">Translocation</keyword>
<feature type="transmembrane region" description="Helical" evidence="9">
    <location>
        <begin position="410"/>
        <end position="433"/>
    </location>
</feature>
<dbReference type="InterPro" id="IPR001036">
    <property type="entry name" value="Acrflvin-R"/>
</dbReference>
<dbReference type="Pfam" id="PF21760">
    <property type="entry name" value="SecD_1st"/>
    <property type="match status" value="1"/>
</dbReference>
<dbReference type="NCBIfam" id="TIGR01129">
    <property type="entry name" value="secD"/>
    <property type="match status" value="1"/>
</dbReference>
<dbReference type="EMBL" id="PCTR01000038">
    <property type="protein sequence ID" value="PIP86043.1"/>
    <property type="molecule type" value="Genomic_DNA"/>
</dbReference>
<dbReference type="InterPro" id="IPR048634">
    <property type="entry name" value="SecD_SecF_C"/>
</dbReference>
<reference evidence="13 14" key="1">
    <citation type="submission" date="2017-09" db="EMBL/GenBank/DDBJ databases">
        <title>Depth-based differentiation of microbial function through sediment-hosted aquifers and enrichment of novel symbionts in the deep terrestrial subsurface.</title>
        <authorList>
            <person name="Probst A.J."/>
            <person name="Ladd B."/>
            <person name="Jarett J.K."/>
            <person name="Geller-Mcgrath D.E."/>
            <person name="Sieber C.M."/>
            <person name="Emerson J.B."/>
            <person name="Anantharaman K."/>
            <person name="Thomas B.C."/>
            <person name="Malmstrom R."/>
            <person name="Stieglmeier M."/>
            <person name="Klingl A."/>
            <person name="Woyke T."/>
            <person name="Ryan C.M."/>
            <person name="Banfield J.F."/>
        </authorList>
    </citation>
    <scope>NUCLEOTIDE SEQUENCE [LARGE SCALE GENOMIC DNA]</scope>
    <source>
        <strain evidence="13">CG22_combo_CG10-13_8_21_14_all_43_12</strain>
    </source>
</reference>
<dbReference type="AlphaFoldDB" id="A0A2H0DV75"/>
<evidence type="ECO:0000256" key="3">
    <source>
        <dbReference type="ARBA" id="ARBA00022475"/>
    </source>
</evidence>
<dbReference type="Gene3D" id="3.30.70.3400">
    <property type="match status" value="1"/>
</dbReference>
<feature type="transmembrane region" description="Helical" evidence="9">
    <location>
        <begin position="285"/>
        <end position="315"/>
    </location>
</feature>
<dbReference type="GO" id="GO:0006605">
    <property type="term" value="P:protein targeting"/>
    <property type="evidence" value="ECO:0007669"/>
    <property type="project" value="UniProtKB-UniRule"/>
</dbReference>
<evidence type="ECO:0000259" key="11">
    <source>
        <dbReference type="Pfam" id="PF21760"/>
    </source>
</evidence>
<dbReference type="InterPro" id="IPR048631">
    <property type="entry name" value="SecD_1st"/>
</dbReference>
<proteinExistence type="inferred from homology"/>
<keyword evidence="2 9" id="KW-0813">Transport</keyword>
<feature type="domain" description="Protein export membrane protein SecD/SecF C-terminal" evidence="10">
    <location>
        <begin position="260"/>
        <end position="434"/>
    </location>
</feature>
<dbReference type="Pfam" id="PF02355">
    <property type="entry name" value="SecD_SecF_C"/>
    <property type="match status" value="1"/>
</dbReference>
<evidence type="ECO:0000256" key="7">
    <source>
        <dbReference type="ARBA" id="ARBA00023010"/>
    </source>
</evidence>
<comment type="similarity">
    <text evidence="9">Belongs to the SecD/SecF family. SecD subfamily.</text>
</comment>
<dbReference type="InterPro" id="IPR054384">
    <property type="entry name" value="SecDF_P1_head"/>
</dbReference>
<dbReference type="GO" id="GO:0015450">
    <property type="term" value="F:protein-transporting ATPase activity"/>
    <property type="evidence" value="ECO:0007669"/>
    <property type="project" value="InterPro"/>
</dbReference>
<dbReference type="GO" id="GO:0065002">
    <property type="term" value="P:intracellular protein transmembrane transport"/>
    <property type="evidence" value="ECO:0007669"/>
    <property type="project" value="UniProtKB-UniRule"/>
</dbReference>
<keyword evidence="5 9" id="KW-0653">Protein transport</keyword>
<evidence type="ECO:0000256" key="6">
    <source>
        <dbReference type="ARBA" id="ARBA00022989"/>
    </source>
</evidence>
<comment type="function">
    <text evidence="9">Part of the Sec protein translocase complex. Interacts with the SecYEG preprotein conducting channel. SecDF uses the proton motive force (PMF) to complete protein translocation after the ATP-dependent function of SecA.</text>
</comment>
<dbReference type="Pfam" id="PF22599">
    <property type="entry name" value="SecDF_P1_head"/>
    <property type="match status" value="1"/>
</dbReference>
<evidence type="ECO:0000256" key="8">
    <source>
        <dbReference type="ARBA" id="ARBA00023136"/>
    </source>
</evidence>
<dbReference type="PRINTS" id="PR00702">
    <property type="entry name" value="ACRIFLAVINRP"/>
</dbReference>
<feature type="transmembrane region" description="Helical" evidence="9">
    <location>
        <begin position="322"/>
        <end position="343"/>
    </location>
</feature>
<dbReference type="Proteomes" id="UP000231136">
    <property type="component" value="Unassembled WGS sequence"/>
</dbReference>
<feature type="domain" description="SecDF P1 head subdomain" evidence="12">
    <location>
        <begin position="163"/>
        <end position="257"/>
    </location>
</feature>
<dbReference type="NCBIfam" id="TIGR00916">
    <property type="entry name" value="2A0604s01"/>
    <property type="match status" value="1"/>
</dbReference>
<evidence type="ECO:0000256" key="9">
    <source>
        <dbReference type="HAMAP-Rule" id="MF_01463"/>
    </source>
</evidence>